<sequence length="113" mass="12698">MLYITGMAINITNVPRPDPAQQNLRETRANRTEQRQAQSVETRRTEQTSRSDKDGAVIKQRVKENTEASRSEARSNDEAAAADRRAAQQADKKADTERRANEKTLGRNIDTTA</sequence>
<feature type="region of interest" description="Disordered" evidence="1">
    <location>
        <begin position="9"/>
        <end position="113"/>
    </location>
</feature>
<proteinExistence type="predicted"/>
<evidence type="ECO:0000313" key="2">
    <source>
        <dbReference type="EMBL" id="MYM23336.1"/>
    </source>
</evidence>
<evidence type="ECO:0000256" key="1">
    <source>
        <dbReference type="SAM" id="MobiDB-lite"/>
    </source>
</evidence>
<keyword evidence="3" id="KW-1185">Reference proteome</keyword>
<name>A0A6L8K7H4_9BURK</name>
<dbReference type="RefSeq" id="WP_161006822.1">
    <property type="nucleotide sequence ID" value="NZ_WWCN01000006.1"/>
</dbReference>
<feature type="compositionally biased region" description="Basic and acidic residues" evidence="1">
    <location>
        <begin position="41"/>
        <end position="105"/>
    </location>
</feature>
<feature type="compositionally biased region" description="Basic and acidic residues" evidence="1">
    <location>
        <begin position="25"/>
        <end position="34"/>
    </location>
</feature>
<evidence type="ECO:0000313" key="3">
    <source>
        <dbReference type="Proteomes" id="UP000479335"/>
    </source>
</evidence>
<protein>
    <submittedName>
        <fullName evidence="2">Uncharacterized protein</fullName>
    </submittedName>
</protein>
<gene>
    <name evidence="2" type="ORF">GTP46_11840</name>
</gene>
<dbReference type="EMBL" id="WWCN01000006">
    <property type="protein sequence ID" value="MYM23336.1"/>
    <property type="molecule type" value="Genomic_DNA"/>
</dbReference>
<organism evidence="2 3">
    <name type="scientific">Duganella flavida</name>
    <dbReference type="NCBI Taxonomy" id="2692175"/>
    <lineage>
        <taxon>Bacteria</taxon>
        <taxon>Pseudomonadati</taxon>
        <taxon>Pseudomonadota</taxon>
        <taxon>Betaproteobacteria</taxon>
        <taxon>Burkholderiales</taxon>
        <taxon>Oxalobacteraceae</taxon>
        <taxon>Telluria group</taxon>
        <taxon>Duganella</taxon>
    </lineage>
</organism>
<comment type="caution">
    <text evidence="2">The sequence shown here is derived from an EMBL/GenBank/DDBJ whole genome shotgun (WGS) entry which is preliminary data.</text>
</comment>
<dbReference type="AlphaFoldDB" id="A0A6L8K7H4"/>
<reference evidence="2 3" key="1">
    <citation type="submission" date="2019-12" db="EMBL/GenBank/DDBJ databases">
        <title>Novel species isolated from a subtropical stream in China.</title>
        <authorList>
            <person name="Lu H."/>
        </authorList>
    </citation>
    <scope>NUCLEOTIDE SEQUENCE [LARGE SCALE GENOMIC DNA]</scope>
    <source>
        <strain evidence="2 3">FT135W</strain>
    </source>
</reference>
<dbReference type="Proteomes" id="UP000479335">
    <property type="component" value="Unassembled WGS sequence"/>
</dbReference>
<accession>A0A6L8K7H4</accession>